<feature type="region of interest" description="Disordered" evidence="1">
    <location>
        <begin position="123"/>
        <end position="168"/>
    </location>
</feature>
<accession>A0ABQ8U4W4</accession>
<proteinExistence type="predicted"/>
<feature type="compositionally biased region" description="Low complexity" evidence="1">
    <location>
        <begin position="148"/>
        <end position="159"/>
    </location>
</feature>
<feature type="region of interest" description="Disordered" evidence="1">
    <location>
        <begin position="229"/>
        <end position="250"/>
    </location>
</feature>
<protein>
    <submittedName>
        <fullName evidence="2">Uncharacterized protein</fullName>
    </submittedName>
</protein>
<feature type="compositionally biased region" description="Pro residues" evidence="1">
    <location>
        <begin position="129"/>
        <end position="139"/>
    </location>
</feature>
<comment type="caution">
    <text evidence="2">The sequence shown here is derived from an EMBL/GenBank/DDBJ whole genome shotgun (WGS) entry which is preliminary data.</text>
</comment>
<gene>
    <name evidence="2" type="ORF">PAPYR_12806</name>
</gene>
<evidence type="ECO:0000313" key="3">
    <source>
        <dbReference type="Proteomes" id="UP001141327"/>
    </source>
</evidence>
<keyword evidence="3" id="KW-1185">Reference proteome</keyword>
<dbReference type="Proteomes" id="UP001141327">
    <property type="component" value="Unassembled WGS sequence"/>
</dbReference>
<dbReference type="EMBL" id="JAPMOS010000358">
    <property type="protein sequence ID" value="KAJ4452898.1"/>
    <property type="molecule type" value="Genomic_DNA"/>
</dbReference>
<evidence type="ECO:0000256" key="1">
    <source>
        <dbReference type="SAM" id="MobiDB-lite"/>
    </source>
</evidence>
<evidence type="ECO:0000313" key="2">
    <source>
        <dbReference type="EMBL" id="KAJ4452898.1"/>
    </source>
</evidence>
<organism evidence="2 3">
    <name type="scientific">Paratrimastix pyriformis</name>
    <dbReference type="NCBI Taxonomy" id="342808"/>
    <lineage>
        <taxon>Eukaryota</taxon>
        <taxon>Metamonada</taxon>
        <taxon>Preaxostyla</taxon>
        <taxon>Paratrimastigidae</taxon>
        <taxon>Paratrimastix</taxon>
    </lineage>
</organism>
<name>A0ABQ8U4W4_9EUKA</name>
<reference evidence="2" key="1">
    <citation type="journal article" date="2022" name="bioRxiv">
        <title>Genomics of Preaxostyla Flagellates Illuminates Evolutionary Transitions and the Path Towards Mitochondrial Loss.</title>
        <authorList>
            <person name="Novak L.V.F."/>
            <person name="Treitli S.C."/>
            <person name="Pyrih J."/>
            <person name="Halakuc P."/>
            <person name="Pipaliya S.V."/>
            <person name="Vacek V."/>
            <person name="Brzon O."/>
            <person name="Soukal P."/>
            <person name="Eme L."/>
            <person name="Dacks J.B."/>
            <person name="Karnkowska A."/>
            <person name="Elias M."/>
            <person name="Hampl V."/>
        </authorList>
    </citation>
    <scope>NUCLEOTIDE SEQUENCE</scope>
    <source>
        <strain evidence="2">RCP-MX</strain>
    </source>
</reference>
<sequence>MRSNASVEDARSTRPSRKRYVPNSLLSSSATARAGQALNRALRAPARQITSANPLPRLACPYQELPASADVGQRMRALRERVEALITLHEQRKHIDAQIDELIRVIRVIGGIQNALTARPEKPIARPLPTVPATPPPPPKRVEPRTPAKPAAKPIAKSPAKPPRDPRLANLPAEAAFNAADNLMCTICDVAFATNRHDTDGRLRQTFGRHVKSRGHEEALATRAKAVILSDDESSSAASEESSEAEEEKKDRLTRLVNTFAFINTKSRGPAAEKSTRKMYGTAVRDILMCLPREMQTPKFYKNVAEIRQIVLDRALSPSQQKVRGAAMNSFIQGLKLPGEEGVMYEQLYNALMREATPKADVAQLLRKHVKQWVPYTQLVEVQQQRLAMFEEALEREPALKAAVESPDNDFNHDPIKPTDPETRAKVVDAFLTSMYILLPPVRVEEIILLYINPQDVQVEGEAPLDDVVREGATEDDAEDAEDAEEIKADEYRNWIDWTNHTFVRVKSKMSHLYGMTRFLLPLDLFRIMKAQAHLVGNSNQLLLPTRTGKRYTSQYGKRVAAAFGVRGLTVGTLRVIFSTTFSEIFMRNANLRQWVARIMGHSTAIHETQYAKRYDLEGRPLTKEFIFGEGVDPAKVPTPWLTTFAGTRTRL</sequence>